<gene>
    <name evidence="2" type="ORF">IQ13_0080</name>
</gene>
<proteinExistence type="predicted"/>
<dbReference type="EMBL" id="VLLE01000002">
    <property type="protein sequence ID" value="TWI84927.1"/>
    <property type="molecule type" value="Genomic_DNA"/>
</dbReference>
<feature type="chain" id="PRO_5021948968" description="DUF3575 domain-containing protein" evidence="1">
    <location>
        <begin position="20"/>
        <end position="185"/>
    </location>
</feature>
<organism evidence="2 3">
    <name type="scientific">Lacibacter cauensis</name>
    <dbReference type="NCBI Taxonomy" id="510947"/>
    <lineage>
        <taxon>Bacteria</taxon>
        <taxon>Pseudomonadati</taxon>
        <taxon>Bacteroidota</taxon>
        <taxon>Chitinophagia</taxon>
        <taxon>Chitinophagales</taxon>
        <taxon>Chitinophagaceae</taxon>
        <taxon>Lacibacter</taxon>
    </lineage>
</organism>
<feature type="signal peptide" evidence="1">
    <location>
        <begin position="1"/>
        <end position="19"/>
    </location>
</feature>
<evidence type="ECO:0000256" key="1">
    <source>
        <dbReference type="SAM" id="SignalP"/>
    </source>
</evidence>
<dbReference type="OrthoDB" id="883248at2"/>
<evidence type="ECO:0000313" key="2">
    <source>
        <dbReference type="EMBL" id="TWI84927.1"/>
    </source>
</evidence>
<dbReference type="Proteomes" id="UP000316167">
    <property type="component" value="Unassembled WGS sequence"/>
</dbReference>
<sequence>MRLIIIPAVVLLHTVVATTQEVATISFVSPGIGYEQPISNHFTVKGRAALTVNWSYSSSDFFGNKFEFAPSTLAAAHFRYYYNMNLRDRNNKRTALNSANYLSLLVKYAYSNRYYHYGSDGNYSYSMPAHTVDGGVVWGIQRNFRNRLSLDCNIGPSLYNPIANKKFSLIADITFGIWLGAKEQQ</sequence>
<comment type="caution">
    <text evidence="2">The sequence shown here is derived from an EMBL/GenBank/DDBJ whole genome shotgun (WGS) entry which is preliminary data.</text>
</comment>
<evidence type="ECO:0000313" key="3">
    <source>
        <dbReference type="Proteomes" id="UP000316167"/>
    </source>
</evidence>
<name>A0A562SUA8_9BACT</name>
<keyword evidence="1" id="KW-0732">Signal</keyword>
<protein>
    <recommendedName>
        <fullName evidence="4">DUF3575 domain-containing protein</fullName>
    </recommendedName>
</protein>
<dbReference type="AlphaFoldDB" id="A0A562SUA8"/>
<keyword evidence="3" id="KW-1185">Reference proteome</keyword>
<reference evidence="2 3" key="1">
    <citation type="journal article" date="2015" name="Stand. Genomic Sci.">
        <title>Genomic Encyclopedia of Bacterial and Archaeal Type Strains, Phase III: the genomes of soil and plant-associated and newly described type strains.</title>
        <authorList>
            <person name="Whitman W.B."/>
            <person name="Woyke T."/>
            <person name="Klenk H.P."/>
            <person name="Zhou Y."/>
            <person name="Lilburn T.G."/>
            <person name="Beck B.J."/>
            <person name="De Vos P."/>
            <person name="Vandamme P."/>
            <person name="Eisen J.A."/>
            <person name="Garrity G."/>
            <person name="Hugenholtz P."/>
            <person name="Kyrpides N.C."/>
        </authorList>
    </citation>
    <scope>NUCLEOTIDE SEQUENCE [LARGE SCALE GENOMIC DNA]</scope>
    <source>
        <strain evidence="2 3">CGMCC 1.7271</strain>
    </source>
</reference>
<accession>A0A562SUA8</accession>
<dbReference type="RefSeq" id="WP_144883398.1">
    <property type="nucleotide sequence ID" value="NZ_VLLE01000002.1"/>
</dbReference>
<evidence type="ECO:0008006" key="4">
    <source>
        <dbReference type="Google" id="ProtNLM"/>
    </source>
</evidence>